<dbReference type="EMBL" id="SOBT01000008">
    <property type="protein sequence ID" value="TDU32539.1"/>
    <property type="molecule type" value="Genomic_DNA"/>
</dbReference>
<organism evidence="2 3">
    <name type="scientific">Panacagrimonas perspica</name>
    <dbReference type="NCBI Taxonomy" id="381431"/>
    <lineage>
        <taxon>Bacteria</taxon>
        <taxon>Pseudomonadati</taxon>
        <taxon>Pseudomonadota</taxon>
        <taxon>Gammaproteobacteria</taxon>
        <taxon>Nevskiales</taxon>
        <taxon>Nevskiaceae</taxon>
        <taxon>Panacagrimonas</taxon>
    </lineage>
</organism>
<keyword evidence="1" id="KW-1133">Transmembrane helix</keyword>
<evidence type="ECO:0000256" key="1">
    <source>
        <dbReference type="SAM" id="Phobius"/>
    </source>
</evidence>
<dbReference type="AlphaFoldDB" id="A0A4R7PFR7"/>
<protein>
    <recommendedName>
        <fullName evidence="4">Pilus assembly protein</fullName>
    </recommendedName>
</protein>
<reference evidence="2 3" key="1">
    <citation type="submission" date="2019-03" db="EMBL/GenBank/DDBJ databases">
        <title>Genomic Encyclopedia of Type Strains, Phase IV (KMG-IV): sequencing the most valuable type-strain genomes for metagenomic binning, comparative biology and taxonomic classification.</title>
        <authorList>
            <person name="Goeker M."/>
        </authorList>
    </citation>
    <scope>NUCLEOTIDE SEQUENCE [LARGE SCALE GENOMIC DNA]</scope>
    <source>
        <strain evidence="2 3">DSM 26377</strain>
    </source>
</reference>
<keyword evidence="1" id="KW-0812">Transmembrane</keyword>
<sequence length="88" mass="9186">MNDKLASRARGQGMVEYIIIVALIALAGIAAFSFFGGAIRGQTAQMAQQVAGQNVTTGRTAAQTAANNALTEGNTEANLNNYVDRDNP</sequence>
<dbReference type="RefSeq" id="WP_133881029.1">
    <property type="nucleotide sequence ID" value="NZ_MWIN01000001.1"/>
</dbReference>
<comment type="caution">
    <text evidence="2">The sequence shown here is derived from an EMBL/GenBank/DDBJ whole genome shotgun (WGS) entry which is preliminary data.</text>
</comment>
<accession>A0A4R7PFR7</accession>
<name>A0A4R7PFR7_9GAMM</name>
<proteinExistence type="predicted"/>
<evidence type="ECO:0000313" key="3">
    <source>
        <dbReference type="Proteomes" id="UP000295341"/>
    </source>
</evidence>
<evidence type="ECO:0000313" key="2">
    <source>
        <dbReference type="EMBL" id="TDU32539.1"/>
    </source>
</evidence>
<feature type="transmembrane region" description="Helical" evidence="1">
    <location>
        <begin position="17"/>
        <end position="39"/>
    </location>
</feature>
<gene>
    <name evidence="2" type="ORF">DFR24_1937</name>
</gene>
<keyword evidence="3" id="KW-1185">Reference proteome</keyword>
<keyword evidence="1" id="KW-0472">Membrane</keyword>
<evidence type="ECO:0008006" key="4">
    <source>
        <dbReference type="Google" id="ProtNLM"/>
    </source>
</evidence>
<dbReference type="Proteomes" id="UP000295341">
    <property type="component" value="Unassembled WGS sequence"/>
</dbReference>